<evidence type="ECO:0000313" key="1">
    <source>
        <dbReference type="EMBL" id="OHU47144.1"/>
    </source>
</evidence>
<accession>A0A1S1LKM2</accession>
<proteinExistence type="predicted"/>
<dbReference type="EMBL" id="MLIQ01000042">
    <property type="protein sequence ID" value="OHU47144.1"/>
    <property type="molecule type" value="Genomic_DNA"/>
</dbReference>
<reference evidence="1 2" key="1">
    <citation type="submission" date="2016-10" db="EMBL/GenBank/DDBJ databases">
        <title>Evaluation of Human, Veterinary and Environmental Mycobacterium chelonae Isolates by Core Genome Phylogenomic Analysis, Targeted Gene Comparison, and Anti-microbial Susceptibility Patterns: A Tale of Mistaken Identities.</title>
        <authorList>
            <person name="Fogelson S.B."/>
            <person name="Camus A.C."/>
            <person name="Lorenz W."/>
            <person name="Vasireddy R."/>
            <person name="Vasireddy S."/>
            <person name="Smith T."/>
            <person name="Brown-Elliott B.A."/>
            <person name="Wallace R.J.Jr."/>
            <person name="Hasan N.A."/>
            <person name="Reischl U."/>
            <person name="Sanchez S."/>
        </authorList>
    </citation>
    <scope>NUCLEOTIDE SEQUENCE [LARGE SCALE GENOMIC DNA]</scope>
    <source>
        <strain evidence="1 2">15515</strain>
    </source>
</reference>
<gene>
    <name evidence="1" type="ORF">BKG82_26155</name>
</gene>
<dbReference type="Proteomes" id="UP000180043">
    <property type="component" value="Unassembled WGS sequence"/>
</dbReference>
<dbReference type="AlphaFoldDB" id="A0A1S1LKM2"/>
<name>A0A1S1LKM2_MYCCH</name>
<organism evidence="1 2">
    <name type="scientific">Mycobacteroides chelonae</name>
    <name type="common">Mycobacterium chelonae</name>
    <dbReference type="NCBI Taxonomy" id="1774"/>
    <lineage>
        <taxon>Bacteria</taxon>
        <taxon>Bacillati</taxon>
        <taxon>Actinomycetota</taxon>
        <taxon>Actinomycetes</taxon>
        <taxon>Mycobacteriales</taxon>
        <taxon>Mycobacteriaceae</taxon>
        <taxon>Mycobacteroides</taxon>
    </lineage>
</organism>
<dbReference type="RefSeq" id="WP_070947762.1">
    <property type="nucleotide sequence ID" value="NZ_MLIQ01000042.1"/>
</dbReference>
<evidence type="ECO:0000313" key="2">
    <source>
        <dbReference type="Proteomes" id="UP000180043"/>
    </source>
</evidence>
<protein>
    <submittedName>
        <fullName evidence="1">Uncharacterized protein</fullName>
    </submittedName>
</protein>
<sequence>MGIFSKNNKNAAQTDAFWDEFFTRIRKEVPDLTKPQERQLIKRFSKLRSLHLREQQVSDSYVDSCDNGSNLGKE</sequence>
<comment type="caution">
    <text evidence="1">The sequence shown here is derived from an EMBL/GenBank/DDBJ whole genome shotgun (WGS) entry which is preliminary data.</text>
</comment>